<dbReference type="InterPro" id="IPR012349">
    <property type="entry name" value="Split_barrel_FMN-bd"/>
</dbReference>
<feature type="domain" description="DUF447" evidence="1">
    <location>
        <begin position="44"/>
        <end position="147"/>
    </location>
</feature>
<dbReference type="EMBL" id="CP091092">
    <property type="protein sequence ID" value="WFN37922.1"/>
    <property type="molecule type" value="Genomic_DNA"/>
</dbReference>
<dbReference type="Pfam" id="PF04289">
    <property type="entry name" value="DUF447_N"/>
    <property type="match status" value="1"/>
</dbReference>
<name>A0AAF0FSP0_9EURY</name>
<evidence type="ECO:0000313" key="3">
    <source>
        <dbReference type="EMBL" id="WFN37922.1"/>
    </source>
</evidence>
<sequence length="213" mass="23729">MGHLGEYILGEGINEIIATTFSVEKITEKNSPATSPDNPNMVYRPNAAPIGIISRGGPLKTVLFRGSHTLENVLGTKLLTANFVFDPVLYVKTAFEDLSDDFFVKESFEDISFFRLKDAEACILFKAELLTATHESCIFELSPLTEMVFDVMLHPVNRGFNCIIDATVHATRYVMNHSSELKAIIDYDIGIAKKCGGDKEREAVSLLKEYLEQ</sequence>
<proteinExistence type="predicted"/>
<dbReference type="Proteomes" id="UP001218895">
    <property type="component" value="Chromosome"/>
</dbReference>
<dbReference type="InterPro" id="IPR049288">
    <property type="entry name" value="DUF447_C"/>
</dbReference>
<gene>
    <name evidence="3" type="ORF">L1994_05940</name>
</gene>
<feature type="domain" description="DUF447" evidence="2">
    <location>
        <begin position="157"/>
        <end position="209"/>
    </location>
</feature>
<accession>A0AAF0FSP0</accession>
<organism evidence="3 4">
    <name type="scientific">Methanomicrobium antiquum</name>
    <dbReference type="NCBI Taxonomy" id="487686"/>
    <lineage>
        <taxon>Archaea</taxon>
        <taxon>Methanobacteriati</taxon>
        <taxon>Methanobacteriota</taxon>
        <taxon>Stenosarchaea group</taxon>
        <taxon>Methanomicrobia</taxon>
        <taxon>Methanomicrobiales</taxon>
        <taxon>Methanomicrobiaceae</taxon>
        <taxon>Methanomicrobium</taxon>
    </lineage>
</organism>
<evidence type="ECO:0000313" key="4">
    <source>
        <dbReference type="Proteomes" id="UP001218895"/>
    </source>
</evidence>
<dbReference type="Gene3D" id="2.30.110.10">
    <property type="entry name" value="Electron Transport, Fmn-binding Protein, Chain A"/>
    <property type="match status" value="1"/>
</dbReference>
<evidence type="ECO:0000259" key="1">
    <source>
        <dbReference type="Pfam" id="PF04289"/>
    </source>
</evidence>
<dbReference type="RefSeq" id="WP_278100761.1">
    <property type="nucleotide sequence ID" value="NZ_CP091092.1"/>
</dbReference>
<dbReference type="Gene3D" id="1.20.58.290">
    <property type="entry name" value="Hypothetical membrane protein ta0354_69_121"/>
    <property type="match status" value="1"/>
</dbReference>
<dbReference type="GeneID" id="79949920"/>
<reference evidence="3" key="1">
    <citation type="submission" date="2022-01" db="EMBL/GenBank/DDBJ databases">
        <title>Complete genome of Methanomicrobium antiquum DSM 21220.</title>
        <authorList>
            <person name="Chen S.-C."/>
            <person name="You Y.-T."/>
            <person name="Zhou Y.-Z."/>
            <person name="Lai M.-C."/>
        </authorList>
    </citation>
    <scope>NUCLEOTIDE SEQUENCE</scope>
    <source>
        <strain evidence="3">DSM 21220</strain>
    </source>
</reference>
<dbReference type="Pfam" id="PF20766">
    <property type="entry name" value="DUF447_C"/>
    <property type="match status" value="1"/>
</dbReference>
<protein>
    <submittedName>
        <fullName evidence="3">DUF447 family protein</fullName>
    </submittedName>
</protein>
<keyword evidence="4" id="KW-1185">Reference proteome</keyword>
<dbReference type="AlphaFoldDB" id="A0AAF0FSP0"/>
<evidence type="ECO:0000259" key="2">
    <source>
        <dbReference type="Pfam" id="PF20766"/>
    </source>
</evidence>
<dbReference type="KEGG" id="manq:L1994_05940"/>
<dbReference type="InterPro" id="IPR007386">
    <property type="entry name" value="DUF447_N"/>
</dbReference>
<dbReference type="SUPFAM" id="SSF50475">
    <property type="entry name" value="FMN-binding split barrel"/>
    <property type="match status" value="1"/>
</dbReference>